<dbReference type="KEGG" id="kuy:FY550_03945"/>
<accession>A0A5C0ZYC9</accession>
<dbReference type="PANTHER" id="PTHR37314:SF4">
    <property type="entry name" value="UPF0700 TRANSMEMBRANE PROTEIN YOAK"/>
    <property type="match status" value="1"/>
</dbReference>
<reference evidence="2 3" key="1">
    <citation type="submission" date="2019-08" db="EMBL/GenBank/DDBJ databases">
        <title>Complete genome sequence of Kushneria sp. YCWA18, a halophilic phosphate-solubilizing bacterium isolated from Daqiao saltern in China.</title>
        <authorList>
            <person name="Du G.-X."/>
            <person name="Qu L.-Y."/>
        </authorList>
    </citation>
    <scope>NUCLEOTIDE SEQUENCE [LARGE SCALE GENOMIC DNA]</scope>
    <source>
        <strain evidence="2 3">YCWA18</strain>
    </source>
</reference>
<gene>
    <name evidence="2" type="ORF">FY550_03945</name>
</gene>
<keyword evidence="1" id="KW-1133">Transmembrane helix</keyword>
<keyword evidence="1" id="KW-0812">Transmembrane</keyword>
<proteinExistence type="predicted"/>
<feature type="transmembrane region" description="Helical" evidence="1">
    <location>
        <begin position="7"/>
        <end position="36"/>
    </location>
</feature>
<feature type="transmembrane region" description="Helical" evidence="1">
    <location>
        <begin position="187"/>
        <end position="213"/>
    </location>
</feature>
<dbReference type="OrthoDB" id="270162at2"/>
<dbReference type="Pfam" id="PF06912">
    <property type="entry name" value="DUF1275"/>
    <property type="match status" value="1"/>
</dbReference>
<dbReference type="RefSeq" id="WP_084387901.1">
    <property type="nucleotide sequence ID" value="NZ_CP043420.1"/>
</dbReference>
<keyword evidence="3" id="KW-1185">Reference proteome</keyword>
<evidence type="ECO:0000313" key="2">
    <source>
        <dbReference type="EMBL" id="QEL10373.1"/>
    </source>
</evidence>
<feature type="transmembrane region" description="Helical" evidence="1">
    <location>
        <begin position="90"/>
        <end position="109"/>
    </location>
</feature>
<dbReference type="Proteomes" id="UP000322553">
    <property type="component" value="Chromosome"/>
</dbReference>
<evidence type="ECO:0000313" key="3">
    <source>
        <dbReference type="Proteomes" id="UP000322553"/>
    </source>
</evidence>
<dbReference type="EMBL" id="CP043420">
    <property type="protein sequence ID" value="QEL10373.1"/>
    <property type="molecule type" value="Genomic_DNA"/>
</dbReference>
<dbReference type="InterPro" id="IPR010699">
    <property type="entry name" value="DUF1275"/>
</dbReference>
<feature type="transmembrane region" description="Helical" evidence="1">
    <location>
        <begin position="56"/>
        <end position="78"/>
    </location>
</feature>
<organism evidence="2 3">
    <name type="scientific">Kushneria phosphatilytica</name>
    <dbReference type="NCBI Taxonomy" id="657387"/>
    <lineage>
        <taxon>Bacteria</taxon>
        <taxon>Pseudomonadati</taxon>
        <taxon>Pseudomonadota</taxon>
        <taxon>Gammaproteobacteria</taxon>
        <taxon>Oceanospirillales</taxon>
        <taxon>Halomonadaceae</taxon>
        <taxon>Kushneria</taxon>
    </lineage>
</organism>
<keyword evidence="1" id="KW-0472">Membrane</keyword>
<dbReference type="PANTHER" id="PTHR37314">
    <property type="entry name" value="SLR0142 PROTEIN"/>
    <property type="match status" value="1"/>
</dbReference>
<dbReference type="AlphaFoldDB" id="A0A5C0ZYC9"/>
<protein>
    <submittedName>
        <fullName evidence="2">DUF1275 domain-containing protein</fullName>
    </submittedName>
</protein>
<evidence type="ECO:0000256" key="1">
    <source>
        <dbReference type="SAM" id="Phobius"/>
    </source>
</evidence>
<name>A0A5C0ZYC9_9GAMM</name>
<sequence>MLTRIPGWVMIGSVLLAFCAGYINCIAFLGFAGNAVSHVTGNITLMAQLTIERAWYPLWQLTLIVISFLVGAMISGMLLRSEALKLGRQYGLALLIESLLLAMATLLFLNRAYGGEWLASMACGLQNAMVATYSGSVIRTTHLTGIVSDIGAAIGSFMVGEPLRTRQLTLQGAIAGSFFTGALSGGWLFGAIGYAVLLAPALLVGLAGVLYSLMRLERAA</sequence>